<name>A0A3P8VEE8_CYNSE</name>
<protein>
    <recommendedName>
        <fullName evidence="3">IQ motif containing K</fullName>
    </recommendedName>
</protein>
<organism evidence="1 2">
    <name type="scientific">Cynoglossus semilaevis</name>
    <name type="common">Tongue sole</name>
    <dbReference type="NCBI Taxonomy" id="244447"/>
    <lineage>
        <taxon>Eukaryota</taxon>
        <taxon>Metazoa</taxon>
        <taxon>Chordata</taxon>
        <taxon>Craniata</taxon>
        <taxon>Vertebrata</taxon>
        <taxon>Euteleostomi</taxon>
        <taxon>Actinopterygii</taxon>
        <taxon>Neopterygii</taxon>
        <taxon>Teleostei</taxon>
        <taxon>Neoteleostei</taxon>
        <taxon>Acanthomorphata</taxon>
        <taxon>Carangaria</taxon>
        <taxon>Pleuronectiformes</taxon>
        <taxon>Pleuronectoidei</taxon>
        <taxon>Cynoglossidae</taxon>
        <taxon>Cynoglossinae</taxon>
        <taxon>Cynoglossus</taxon>
    </lineage>
</organism>
<dbReference type="SMART" id="SM00015">
    <property type="entry name" value="IQ"/>
    <property type="match status" value="1"/>
</dbReference>
<dbReference type="AlphaFoldDB" id="A0A3P8VEE8"/>
<dbReference type="InterPro" id="IPR000048">
    <property type="entry name" value="IQ_motif_EF-hand-BS"/>
</dbReference>
<evidence type="ECO:0000313" key="1">
    <source>
        <dbReference type="Ensembl" id="ENSCSEP00000010835.1"/>
    </source>
</evidence>
<dbReference type="PANTHER" id="PTHR34927">
    <property type="entry name" value="IQ DOMAIN-CONTAINING PROTEIN K"/>
    <property type="match status" value="1"/>
</dbReference>
<dbReference type="Proteomes" id="UP000265120">
    <property type="component" value="Unassembled WGS sequence"/>
</dbReference>
<dbReference type="Pfam" id="PF00612">
    <property type="entry name" value="IQ"/>
    <property type="match status" value="1"/>
</dbReference>
<dbReference type="GeneTree" id="ENSGT00940000168750"/>
<proteinExistence type="predicted"/>
<reference evidence="1" key="1">
    <citation type="submission" date="2025-08" db="UniProtKB">
        <authorList>
            <consortium name="Ensembl"/>
        </authorList>
    </citation>
    <scope>IDENTIFICATION</scope>
</reference>
<dbReference type="PROSITE" id="PS50096">
    <property type="entry name" value="IQ"/>
    <property type="match status" value="1"/>
</dbReference>
<dbReference type="Ensembl" id="ENSCSET00000010965.1">
    <property type="protein sequence ID" value="ENSCSEP00000010835.1"/>
    <property type="gene ID" value="ENSCSEG00000006935.1"/>
</dbReference>
<dbReference type="InterPro" id="IPR043408">
    <property type="entry name" value="IQCK"/>
</dbReference>
<dbReference type="InParanoid" id="A0A3P8VEE8"/>
<evidence type="ECO:0008006" key="3">
    <source>
        <dbReference type="Google" id="ProtNLM"/>
    </source>
</evidence>
<reference evidence="1" key="2">
    <citation type="submission" date="2025-09" db="UniProtKB">
        <authorList>
            <consortium name="Ensembl"/>
        </authorList>
    </citation>
    <scope>IDENTIFICATION</scope>
</reference>
<keyword evidence="2" id="KW-1185">Reference proteome</keyword>
<accession>A0A3P8VEE8</accession>
<sequence length="188" mass="22141">MTHPASLQHPITRFMQRNVFPVLFTGLDALLSEGQKHGCFQRKTTAFNPCDFLTEWLYNHNPCRDGQVSVKLWDIPFAQNWLIAHPRRPLPLFLRLSEEQAALLIQAFWRGYKIRVRQDVQELRKWQKQLRENRDIVRTVWQFWSRQERRLGVTMNDLPEVPFSGNSDVSVHVVFPSPRAQCSTPVPH</sequence>
<dbReference type="PANTHER" id="PTHR34927:SF1">
    <property type="entry name" value="IQ DOMAIN-CONTAINING PROTEIN K"/>
    <property type="match status" value="1"/>
</dbReference>
<dbReference type="OMA" id="YKIRAQP"/>
<dbReference type="CDD" id="cd23767">
    <property type="entry name" value="IQCD"/>
    <property type="match status" value="1"/>
</dbReference>
<evidence type="ECO:0000313" key="2">
    <source>
        <dbReference type="Proteomes" id="UP000265120"/>
    </source>
</evidence>
<dbReference type="CDD" id="cd22969">
    <property type="entry name" value="DD_IQCK"/>
    <property type="match status" value="1"/>
</dbReference>